<feature type="region of interest" description="Disordered" evidence="4">
    <location>
        <begin position="32"/>
        <end position="52"/>
    </location>
</feature>
<dbReference type="Gene3D" id="1.10.1300.10">
    <property type="entry name" value="3'5'-cyclic nucleotide phosphodiesterase, catalytic domain"/>
    <property type="match status" value="1"/>
</dbReference>
<feature type="region of interest" description="Disordered" evidence="4">
    <location>
        <begin position="494"/>
        <end position="539"/>
    </location>
</feature>
<sequence>MSVPPSPTSSSLDTPLSIFVLLPSAAHMQAQQGPIAPISRPPPLATRQSGSSVVTLDTLRIAEQQQHPLAKETKGQVSPDLTGNRRLSLAPGMGSGTQTRSTRFGDGLRPLSSTNEGSASSAAPPPFGSSYRMSSNLSVEAPAAAGSASGSRTGASARSPRRRPNTANAPDPRFQNQGPRGSMALPSGMGLGLSARGSSRPGWEGDEVVGMLRGSGMEGELDFVILVPLGDSPSLPSLSLLMAQGTTPSAVCFQQDVLDRARRTEEEWLPSAIEQIAVVVRMRDHASASGRSEKPIILAYSANPALSASTISSCVDAGASGVLRPPYDLETAQLVRRMVAAAKTGRLSSVVSMAASKTPTSPTFSDASMKVVLPPTALFGGGEHEGERVLTGHRRKMSGTQDIQSLANASRDRSSSRSLAGSRKQSKRDLPSLTISAATEEAGHPDAEMDNLAFALYQPSLQRRRRSVDTGGLATAMKRAQKAFEVAARPVPIPGLAPSTPATPQIRHGRLGSSSRAMTPGPMQEGRGSAQDEADPFSGDVDTHLAELLSAMFYQTCVTIDVQMEQYEEASAPLTSEHRARLMDALATWDFKPHRLSEGDLYRVACLIFEGIMHTEGIVELGLEQADQMNRLLFAIKAIYHAPNPYHNYIHAIDVLQATYNFLIDIGVAPPWSFLRDLTPDTSVWKRPDETVQPVHGLGTRRAREVLRPQDVLAVVIAAMGHDVGHPGLGNAFMTNAKTPLSQVYDDKSVLENMHCMLVVRLLRKHGLGFLLSQSDPSVDLTATSARSSLDSKGFRKVLYSMVLATDMSLHFAWIGRLKEMGNRVDGRRIGLKQGEEGEKEVESDRIMLCQSVLKCADISNPTRPIDTSEHWSTVLLEEWAKQASLETDLSLPVSVIASADQALQAKGQIGFIDLFTQPLFEAFADVVPEIQRYADLCAENRALWSSRMESLKDSNSVPLVQPVIAGASVDDRFQTLFPLSLPVSLVSLSCLEPGPLPPPSTSSAAGQATASYSSMGPQTPNRQTVAALQTPQSTSSFTFGSSPTSSYSPSAKAMRAVYHANLLDQRHRLAKEGKGVPIPGVNVLVDAARRASTPDAIASASENTGSAGMGRFDQQFLRS</sequence>
<dbReference type="SUPFAM" id="SSF109604">
    <property type="entry name" value="HD-domain/PDEase-like"/>
    <property type="match status" value="1"/>
</dbReference>
<keyword evidence="7" id="KW-1185">Reference proteome</keyword>
<dbReference type="RefSeq" id="XP_052948272.1">
    <property type="nucleotide sequence ID" value="XM_053086542.1"/>
</dbReference>
<evidence type="ECO:0000259" key="5">
    <source>
        <dbReference type="PROSITE" id="PS51845"/>
    </source>
</evidence>
<dbReference type="PANTHER" id="PTHR11347">
    <property type="entry name" value="CYCLIC NUCLEOTIDE PHOSPHODIESTERASE"/>
    <property type="match status" value="1"/>
</dbReference>
<evidence type="ECO:0000313" key="6">
    <source>
        <dbReference type="EMBL" id="KAI9638495.1"/>
    </source>
</evidence>
<feature type="region of interest" description="Disordered" evidence="4">
    <location>
        <begin position="997"/>
        <end position="1022"/>
    </location>
</feature>
<feature type="compositionally biased region" description="Low complexity" evidence="4">
    <location>
        <begin position="142"/>
        <end position="158"/>
    </location>
</feature>
<keyword evidence="2 3" id="KW-0378">Hydrolase</keyword>
<dbReference type="CDD" id="cd00077">
    <property type="entry name" value="HDc"/>
    <property type="match status" value="1"/>
</dbReference>
<feature type="compositionally biased region" description="Low complexity" evidence="4">
    <location>
        <begin position="1002"/>
        <end position="1015"/>
    </location>
</feature>
<organism evidence="6 7">
    <name type="scientific">Dioszegia hungarica</name>
    <dbReference type="NCBI Taxonomy" id="4972"/>
    <lineage>
        <taxon>Eukaryota</taxon>
        <taxon>Fungi</taxon>
        <taxon>Dikarya</taxon>
        <taxon>Basidiomycota</taxon>
        <taxon>Agaricomycotina</taxon>
        <taxon>Tremellomycetes</taxon>
        <taxon>Tremellales</taxon>
        <taxon>Bulleribasidiaceae</taxon>
        <taxon>Dioszegia</taxon>
    </lineage>
</organism>
<dbReference type="InterPro" id="IPR002073">
    <property type="entry name" value="PDEase_catalytic_dom"/>
</dbReference>
<dbReference type="SMART" id="SM00471">
    <property type="entry name" value="HDc"/>
    <property type="match status" value="1"/>
</dbReference>
<feature type="region of interest" description="Disordered" evidence="4">
    <location>
        <begin position="392"/>
        <end position="432"/>
    </location>
</feature>
<feature type="region of interest" description="Disordered" evidence="4">
    <location>
        <begin position="142"/>
        <end position="203"/>
    </location>
</feature>
<evidence type="ECO:0000256" key="2">
    <source>
        <dbReference type="ARBA" id="ARBA00022801"/>
    </source>
</evidence>
<gene>
    <name evidence="6" type="ORF">MKK02DRAFT_22262</name>
</gene>
<dbReference type="InterPro" id="IPR036971">
    <property type="entry name" value="PDEase_catalytic_dom_sf"/>
</dbReference>
<dbReference type="Proteomes" id="UP001164286">
    <property type="component" value="Unassembled WGS sequence"/>
</dbReference>
<dbReference type="PROSITE" id="PS00126">
    <property type="entry name" value="PDEASE_I_1"/>
    <property type="match status" value="1"/>
</dbReference>
<dbReference type="Pfam" id="PF00233">
    <property type="entry name" value="PDEase_I"/>
    <property type="match status" value="1"/>
</dbReference>
<dbReference type="GeneID" id="77725743"/>
<feature type="region of interest" description="Disordered" evidence="4">
    <location>
        <begin position="64"/>
        <end position="129"/>
    </location>
</feature>
<evidence type="ECO:0000313" key="7">
    <source>
        <dbReference type="Proteomes" id="UP001164286"/>
    </source>
</evidence>
<evidence type="ECO:0000256" key="3">
    <source>
        <dbReference type="RuleBase" id="RU363067"/>
    </source>
</evidence>
<protein>
    <recommendedName>
        <fullName evidence="3">Phosphodiesterase</fullName>
        <ecNumber evidence="3">3.1.4.-</ecNumber>
    </recommendedName>
</protein>
<dbReference type="GO" id="GO:0007165">
    <property type="term" value="P:signal transduction"/>
    <property type="evidence" value="ECO:0007669"/>
    <property type="project" value="InterPro"/>
</dbReference>
<feature type="region of interest" description="Disordered" evidence="4">
    <location>
        <begin position="1098"/>
        <end position="1120"/>
    </location>
</feature>
<dbReference type="InterPro" id="IPR023174">
    <property type="entry name" value="PDEase_CS"/>
</dbReference>
<dbReference type="AlphaFoldDB" id="A0AA38HDZ0"/>
<accession>A0AA38HDZ0</accession>
<proteinExistence type="inferred from homology"/>
<dbReference type="GO" id="GO:0046872">
    <property type="term" value="F:metal ion binding"/>
    <property type="evidence" value="ECO:0007669"/>
    <property type="project" value="UniProtKB-KW"/>
</dbReference>
<feature type="domain" description="PDEase" evidence="5">
    <location>
        <begin position="562"/>
        <end position="952"/>
    </location>
</feature>
<dbReference type="InterPro" id="IPR003607">
    <property type="entry name" value="HD/PDEase_dom"/>
</dbReference>
<keyword evidence="1 3" id="KW-0479">Metal-binding</keyword>
<dbReference type="PROSITE" id="PS51845">
    <property type="entry name" value="PDEASE_I_2"/>
    <property type="match status" value="1"/>
</dbReference>
<evidence type="ECO:0000256" key="4">
    <source>
        <dbReference type="SAM" id="MobiDB-lite"/>
    </source>
</evidence>
<comment type="caution">
    <text evidence="6">The sequence shown here is derived from an EMBL/GenBank/DDBJ whole genome shotgun (WGS) entry which is preliminary data.</text>
</comment>
<reference evidence="6" key="1">
    <citation type="journal article" date="2022" name="G3 (Bethesda)">
        <title>High quality genome of the basidiomycete yeast Dioszegia hungarica PDD-24b-2 isolated from cloud water.</title>
        <authorList>
            <person name="Jarrige D."/>
            <person name="Haridas S."/>
            <person name="Bleykasten-Grosshans C."/>
            <person name="Joly M."/>
            <person name="Nadalig T."/>
            <person name="Sancelme M."/>
            <person name="Vuilleumier S."/>
            <person name="Grigoriev I.V."/>
            <person name="Amato P."/>
            <person name="Bringel F."/>
        </authorList>
    </citation>
    <scope>NUCLEOTIDE SEQUENCE</scope>
    <source>
        <strain evidence="6">PDD-24b-2</strain>
    </source>
</reference>
<dbReference type="GO" id="GO:0004114">
    <property type="term" value="F:3',5'-cyclic-nucleotide phosphodiesterase activity"/>
    <property type="evidence" value="ECO:0007669"/>
    <property type="project" value="InterPro"/>
</dbReference>
<comment type="similarity">
    <text evidence="3">Belongs to the cyclic nucleotide phosphodiesterase family.</text>
</comment>
<dbReference type="EMBL" id="JAKWFO010000003">
    <property type="protein sequence ID" value="KAI9638495.1"/>
    <property type="molecule type" value="Genomic_DNA"/>
</dbReference>
<name>A0AA38HDZ0_9TREE</name>
<evidence type="ECO:0000256" key="1">
    <source>
        <dbReference type="ARBA" id="ARBA00022723"/>
    </source>
</evidence>
<comment type="cofactor">
    <cofactor evidence="3">
        <name>a divalent metal cation</name>
        <dbReference type="ChEBI" id="CHEBI:60240"/>
    </cofactor>
    <text evidence="3">Binds 2 divalent metal cations per subunit. Site 1 may preferentially bind zinc ions, while site 2 has a preference for magnesium and/or manganese ions.</text>
</comment>
<dbReference type="EC" id="3.1.4.-" evidence="3"/>